<sequence length="161" mass="18542">MFDAHTVDTILNGSLLLIWAIVFALGLQTWRKYNEPTCTFFVMPTKYTMNWKQGWRKGSISIVRCYECHQPKLTPGFNSWNFVVPLDMPYEELAEFVRTAPVADYYAKKDLDILEAFRDMVCDPVMITEGNTYGDEALTQLLDHGVVLKHYDNQLVVPSHA</sequence>
<accession>A0A223LHC7</accession>
<dbReference type="Proteomes" id="UP000225553">
    <property type="component" value="Segment"/>
</dbReference>
<protein>
    <submittedName>
        <fullName evidence="2">Uncharacterized protein</fullName>
    </submittedName>
</protein>
<evidence type="ECO:0000313" key="2">
    <source>
        <dbReference type="EMBL" id="ASU03431.1"/>
    </source>
</evidence>
<keyword evidence="1" id="KW-0812">Transmembrane</keyword>
<organism evidence="2 3">
    <name type="scientific">Erwinia phage vB_EamM_RisingSun</name>
    <dbReference type="NCBI Taxonomy" id="2026080"/>
    <lineage>
        <taxon>Viruses</taxon>
        <taxon>Duplodnaviria</taxon>
        <taxon>Heunggongvirae</taxon>
        <taxon>Uroviricota</taxon>
        <taxon>Caudoviricetes</taxon>
        <taxon>Chimalliviridae</taxon>
        <taxon>Risingsunvirus</taxon>
        <taxon>Risingsunvirus risingsun</taxon>
    </lineage>
</organism>
<reference evidence="3" key="1">
    <citation type="submission" date="2017-07" db="EMBL/GenBank/DDBJ databases">
        <authorList>
            <person name="Putnam M.J."/>
            <person name="Sharma R."/>
            <person name="Kruger J.L."/>
            <person name="Berg J.A."/>
            <person name="Payne A.M."/>
            <person name="Fajardo C.P."/>
            <person name="Breakwell D.P."/>
            <person name="Hope S."/>
            <person name="Grose J.H."/>
        </authorList>
    </citation>
    <scope>NUCLEOTIDE SEQUENCE [LARGE SCALE GENOMIC DNA]</scope>
</reference>
<keyword evidence="3" id="KW-1185">Reference proteome</keyword>
<keyword evidence="1" id="KW-1133">Transmembrane helix</keyword>
<dbReference type="EMBL" id="MF459646">
    <property type="protein sequence ID" value="ASU03431.1"/>
    <property type="molecule type" value="Genomic_DNA"/>
</dbReference>
<proteinExistence type="predicted"/>
<evidence type="ECO:0000256" key="1">
    <source>
        <dbReference type="SAM" id="Phobius"/>
    </source>
</evidence>
<name>A0A223LHC7_9CAUD</name>
<gene>
    <name evidence="2" type="ORF">RISINGSUN_239</name>
</gene>
<keyword evidence="1" id="KW-0472">Membrane</keyword>
<feature type="transmembrane region" description="Helical" evidence="1">
    <location>
        <begin position="6"/>
        <end position="27"/>
    </location>
</feature>
<evidence type="ECO:0000313" key="3">
    <source>
        <dbReference type="Proteomes" id="UP000225553"/>
    </source>
</evidence>